<sequence>MKPKLLIAFLLLPIVVSCQNPNVEYPVIEDLGMVGIMGFDYVDERQVKVTMTLSPTREEEKEKVQQGTSTVEVPHQAVLEMSTISEKILSLAQLRVLLFSEEYAAKVGIWETIEHLYRDPNVGANVFVAVISGSAEEALSLPYEDKPEINVYLNELLTPRIAVAFNPFTTIHDFIYRLTDNISDPTTPYLEVINENSLKITRVALFKGDKFISTISPEEAKLVEALKKRRNIPDMSISLNEGVTTLRFVKTRILIETNGDLQNLTISTNLFVNGSVIDYEGHKKLDTLQNQVELEQKVSEQLNEQLRKVIKHFQELEIDPIGLGEKVKVRNSSNWTKENWNKVLKDAEIKTNVKVTIVSPGTIS</sequence>
<evidence type="ECO:0000256" key="5">
    <source>
        <dbReference type="ARBA" id="ARBA00023136"/>
    </source>
</evidence>
<evidence type="ECO:0000256" key="7">
    <source>
        <dbReference type="ARBA" id="ARBA00023288"/>
    </source>
</evidence>
<dbReference type="Pfam" id="PF25198">
    <property type="entry name" value="Spore_GerAC_N"/>
    <property type="match status" value="1"/>
</dbReference>
<keyword evidence="4 9" id="KW-0732">Signal</keyword>
<dbReference type="RefSeq" id="WP_066418509.1">
    <property type="nucleotide sequence ID" value="NZ_CP018866.1"/>
</dbReference>
<keyword evidence="5" id="KW-0472">Membrane</keyword>
<dbReference type="PROSITE" id="PS51257">
    <property type="entry name" value="PROKAR_LIPOPROTEIN"/>
    <property type="match status" value="1"/>
</dbReference>
<evidence type="ECO:0000256" key="1">
    <source>
        <dbReference type="ARBA" id="ARBA00004635"/>
    </source>
</evidence>
<evidence type="ECO:0000259" key="10">
    <source>
        <dbReference type="Pfam" id="PF05504"/>
    </source>
</evidence>
<evidence type="ECO:0000313" key="12">
    <source>
        <dbReference type="EMBL" id="AST92476.1"/>
    </source>
</evidence>
<evidence type="ECO:0000256" key="4">
    <source>
        <dbReference type="ARBA" id="ARBA00022729"/>
    </source>
</evidence>
<evidence type="ECO:0000256" key="8">
    <source>
        <dbReference type="SAM" id="Coils"/>
    </source>
</evidence>
<accession>A0A223KSQ1</accession>
<feature type="domain" description="Spore germination protein N-terminal" evidence="11">
    <location>
        <begin position="27"/>
        <end position="192"/>
    </location>
</feature>
<dbReference type="PANTHER" id="PTHR35789:SF1">
    <property type="entry name" value="SPORE GERMINATION PROTEIN B3"/>
    <property type="match status" value="1"/>
</dbReference>
<feature type="signal peptide" evidence="9">
    <location>
        <begin position="1"/>
        <end position="18"/>
    </location>
</feature>
<dbReference type="Proteomes" id="UP000215224">
    <property type="component" value="Chromosome"/>
</dbReference>
<dbReference type="GO" id="GO:0016020">
    <property type="term" value="C:membrane"/>
    <property type="evidence" value="ECO:0007669"/>
    <property type="project" value="UniProtKB-SubCell"/>
</dbReference>
<comment type="subcellular location">
    <subcellularLocation>
        <location evidence="1">Membrane</location>
        <topology evidence="1">Lipid-anchor</topology>
    </subcellularLocation>
</comment>
<organism evidence="12 13">
    <name type="scientific">Sutcliffiella cohnii</name>
    <dbReference type="NCBI Taxonomy" id="33932"/>
    <lineage>
        <taxon>Bacteria</taxon>
        <taxon>Bacillati</taxon>
        <taxon>Bacillota</taxon>
        <taxon>Bacilli</taxon>
        <taxon>Bacillales</taxon>
        <taxon>Bacillaceae</taxon>
        <taxon>Sutcliffiella</taxon>
    </lineage>
</organism>
<dbReference type="InterPro" id="IPR008844">
    <property type="entry name" value="Spore_GerAC-like"/>
</dbReference>
<reference evidence="12 13" key="1">
    <citation type="submission" date="2016-12" db="EMBL/GenBank/DDBJ databases">
        <title>The whole genome sequencing and assembly of Bacillus cohnii DSM 6307T strain.</title>
        <authorList>
            <person name="Lee Y.-J."/>
            <person name="Yi H."/>
            <person name="Bahn Y.-S."/>
            <person name="Kim J.F."/>
            <person name="Lee D.-W."/>
        </authorList>
    </citation>
    <scope>NUCLEOTIDE SEQUENCE [LARGE SCALE GENOMIC DNA]</scope>
    <source>
        <strain evidence="12 13">DSM 6307</strain>
    </source>
</reference>
<gene>
    <name evidence="12" type="ORF">BC6307_14825</name>
</gene>
<dbReference type="GO" id="GO:0009847">
    <property type="term" value="P:spore germination"/>
    <property type="evidence" value="ECO:0007669"/>
    <property type="project" value="InterPro"/>
</dbReference>
<evidence type="ECO:0008006" key="14">
    <source>
        <dbReference type="Google" id="ProtNLM"/>
    </source>
</evidence>
<dbReference type="InterPro" id="IPR038501">
    <property type="entry name" value="Spore_GerAC_C_sf"/>
</dbReference>
<feature type="coiled-coil region" evidence="8">
    <location>
        <begin position="285"/>
        <end position="319"/>
    </location>
</feature>
<dbReference type="STRING" id="1314751.GCA_001591425_03278"/>
<keyword evidence="8" id="KW-0175">Coiled coil</keyword>
<evidence type="ECO:0000259" key="11">
    <source>
        <dbReference type="Pfam" id="PF25198"/>
    </source>
</evidence>
<dbReference type="Pfam" id="PF05504">
    <property type="entry name" value="Spore_GerAC"/>
    <property type="match status" value="1"/>
</dbReference>
<feature type="chain" id="PRO_5039010837" description="Ger(X)C family spore germination protein" evidence="9">
    <location>
        <begin position="19"/>
        <end position="364"/>
    </location>
</feature>
<dbReference type="KEGG" id="bcoh:BC6307_14825"/>
<dbReference type="EMBL" id="CP018866">
    <property type="protein sequence ID" value="AST92476.1"/>
    <property type="molecule type" value="Genomic_DNA"/>
</dbReference>
<dbReference type="Gene3D" id="3.30.300.210">
    <property type="entry name" value="Nutrient germinant receptor protein C, domain 3"/>
    <property type="match status" value="1"/>
</dbReference>
<keyword evidence="3" id="KW-0309">Germination</keyword>
<keyword evidence="6" id="KW-0564">Palmitate</keyword>
<dbReference type="AlphaFoldDB" id="A0A223KSQ1"/>
<name>A0A223KSQ1_9BACI</name>
<keyword evidence="7" id="KW-0449">Lipoprotein</keyword>
<evidence type="ECO:0000256" key="2">
    <source>
        <dbReference type="ARBA" id="ARBA00007886"/>
    </source>
</evidence>
<evidence type="ECO:0000256" key="6">
    <source>
        <dbReference type="ARBA" id="ARBA00023139"/>
    </source>
</evidence>
<dbReference type="InterPro" id="IPR057336">
    <property type="entry name" value="GerAC_N"/>
</dbReference>
<evidence type="ECO:0000256" key="3">
    <source>
        <dbReference type="ARBA" id="ARBA00022544"/>
    </source>
</evidence>
<keyword evidence="13" id="KW-1185">Reference proteome</keyword>
<evidence type="ECO:0000256" key="9">
    <source>
        <dbReference type="SAM" id="SignalP"/>
    </source>
</evidence>
<dbReference type="PANTHER" id="PTHR35789">
    <property type="entry name" value="SPORE GERMINATION PROTEIN B3"/>
    <property type="match status" value="1"/>
</dbReference>
<feature type="domain" description="Spore germination GerAC-like C-terminal" evidence="10">
    <location>
        <begin position="202"/>
        <end position="361"/>
    </location>
</feature>
<proteinExistence type="inferred from homology"/>
<dbReference type="NCBIfam" id="TIGR02887">
    <property type="entry name" value="spore_ger_x_C"/>
    <property type="match status" value="1"/>
</dbReference>
<comment type="similarity">
    <text evidence="2">Belongs to the GerABKC lipoprotein family.</text>
</comment>
<protein>
    <recommendedName>
        <fullName evidence="14">Ger(X)C family spore germination protein</fullName>
    </recommendedName>
</protein>
<evidence type="ECO:0000313" key="13">
    <source>
        <dbReference type="Proteomes" id="UP000215224"/>
    </source>
</evidence>
<dbReference type="InterPro" id="IPR046953">
    <property type="entry name" value="Spore_GerAC-like_C"/>
</dbReference>